<keyword evidence="3" id="KW-0964">Secreted</keyword>
<dbReference type="PANTHER" id="PTHR31736:SF9">
    <property type="entry name" value="ENDO-XYLOGALACTURONAN HYDROLASE A-RELATED"/>
    <property type="match status" value="1"/>
</dbReference>
<evidence type="ECO:0000256" key="5">
    <source>
        <dbReference type="ARBA" id="ARBA00022737"/>
    </source>
</evidence>
<dbReference type="EMBL" id="JAFJYH010000586">
    <property type="protein sequence ID" value="KAG4410792.1"/>
    <property type="molecule type" value="Genomic_DNA"/>
</dbReference>
<keyword evidence="9 13" id="KW-0326">Glycosidase</keyword>
<keyword evidence="4 14" id="KW-0732">Signal</keyword>
<gene>
    <name evidence="15" type="ORF">IFR04_016078</name>
</gene>
<dbReference type="GO" id="GO:0071555">
    <property type="term" value="P:cell wall organization"/>
    <property type="evidence" value="ECO:0007669"/>
    <property type="project" value="UniProtKB-KW"/>
</dbReference>
<feature type="chain" id="PRO_5034971478" description="Endo-polygalacturonase" evidence="14">
    <location>
        <begin position="20"/>
        <end position="509"/>
    </location>
</feature>
<evidence type="ECO:0000256" key="8">
    <source>
        <dbReference type="ARBA" id="ARBA00023277"/>
    </source>
</evidence>
<comment type="similarity">
    <text evidence="2 13">Belongs to the glycosyl hydrolase 28 family.</text>
</comment>
<dbReference type="GO" id="GO:0045490">
    <property type="term" value="P:pectin catabolic process"/>
    <property type="evidence" value="ECO:0007669"/>
    <property type="project" value="UniProtKB-ARBA"/>
</dbReference>
<evidence type="ECO:0000256" key="7">
    <source>
        <dbReference type="ARBA" id="ARBA00023180"/>
    </source>
</evidence>
<evidence type="ECO:0000313" key="16">
    <source>
        <dbReference type="Proteomes" id="UP000664132"/>
    </source>
</evidence>
<dbReference type="SMART" id="SM00710">
    <property type="entry name" value="PbH1"/>
    <property type="match status" value="6"/>
</dbReference>
<feature type="signal peptide" evidence="14">
    <location>
        <begin position="1"/>
        <end position="19"/>
    </location>
</feature>
<dbReference type="GO" id="GO:0004650">
    <property type="term" value="F:polygalacturonase activity"/>
    <property type="evidence" value="ECO:0007669"/>
    <property type="project" value="InterPro"/>
</dbReference>
<evidence type="ECO:0000256" key="14">
    <source>
        <dbReference type="SAM" id="SignalP"/>
    </source>
</evidence>
<evidence type="ECO:0000313" key="15">
    <source>
        <dbReference type="EMBL" id="KAG4410792.1"/>
    </source>
</evidence>
<comment type="caution">
    <text evidence="15">The sequence shown here is derived from an EMBL/GenBank/DDBJ whole genome shotgun (WGS) entry which is preliminary data.</text>
</comment>
<name>A0A8H7T1X4_9HELO</name>
<dbReference type="InterPro" id="IPR011050">
    <property type="entry name" value="Pectin_lyase_fold/virulence"/>
</dbReference>
<evidence type="ECO:0000256" key="1">
    <source>
        <dbReference type="ARBA" id="ARBA00004613"/>
    </source>
</evidence>
<proteinExistence type="inferred from homology"/>
<evidence type="ECO:0000256" key="2">
    <source>
        <dbReference type="ARBA" id="ARBA00008834"/>
    </source>
</evidence>
<keyword evidence="5" id="KW-0677">Repeat</keyword>
<keyword evidence="10" id="KW-0961">Cell wall biogenesis/degradation</keyword>
<dbReference type="Proteomes" id="UP000664132">
    <property type="component" value="Unassembled WGS sequence"/>
</dbReference>
<dbReference type="OrthoDB" id="187139at2759"/>
<evidence type="ECO:0000256" key="13">
    <source>
        <dbReference type="RuleBase" id="RU361169"/>
    </source>
</evidence>
<sequence length="509" mass="55464">MVSLKTLLASTALLGVTCARNPLSFTSLSARQYPTKPSNSTNNFQLYPRPAGQPTKNSFSLSVKGASDSIWRPVDIYLAKLSEVNTTSGSGIVHDTSFAYFDFSGNVSVRVTYNNGTINNATVRPHSYNIPPQIQGNGKNRNTLTFSLSQPRNVVIQVNEMVFDALHLFAGAIETDIPSSDDPDVIYFGPGIHNMSSTGGLLQVPSGKTVYIAGGGILTARVNFTNVENSSLRGRGIIYDTNGGAVTVVSSKNISVSGVTALNPVGYALTAGQANDLTISDFKSFSSKGNGDGIDIFSSSHVHISKIFMRNSDDCIALYNHRWDYYGNSSNITVQDSSLWADVAHPINIGTHGDSINPETMDGVVIKNIDILDHREPQMLYQGCIALNPGDSNLIQNVLIEDIRVEDFREGQLLNFRVMYNTKYNTSPGRGIRNVTVRNMVYKGTHANPSIFEGYDDERSIDGVRIEGLVVNGKKIADAMQKPAWFLASDFVPMFANDHTKNLVFNFTS</sequence>
<keyword evidence="16" id="KW-1185">Reference proteome</keyword>
<evidence type="ECO:0000256" key="9">
    <source>
        <dbReference type="ARBA" id="ARBA00023295"/>
    </source>
</evidence>
<dbReference type="Gene3D" id="2.160.20.10">
    <property type="entry name" value="Single-stranded right-handed beta-helix, Pectin lyase-like"/>
    <property type="match status" value="1"/>
</dbReference>
<protein>
    <recommendedName>
        <fullName evidence="17">Endo-polygalacturonase</fullName>
    </recommendedName>
</protein>
<evidence type="ECO:0000256" key="4">
    <source>
        <dbReference type="ARBA" id="ARBA00022729"/>
    </source>
</evidence>
<keyword evidence="8" id="KW-0119">Carbohydrate metabolism</keyword>
<keyword evidence="7" id="KW-0325">Glycoprotein</keyword>
<dbReference type="SUPFAM" id="SSF51126">
    <property type="entry name" value="Pectin lyase-like"/>
    <property type="match status" value="1"/>
</dbReference>
<keyword evidence="11" id="KW-0624">Polysaccharide degradation</keyword>
<evidence type="ECO:0000256" key="10">
    <source>
        <dbReference type="ARBA" id="ARBA00023316"/>
    </source>
</evidence>
<reference evidence="15" key="1">
    <citation type="submission" date="2021-02" db="EMBL/GenBank/DDBJ databases">
        <title>Genome sequence Cadophora malorum strain M34.</title>
        <authorList>
            <person name="Stefanovic E."/>
            <person name="Vu D."/>
            <person name="Scully C."/>
            <person name="Dijksterhuis J."/>
            <person name="Roader J."/>
            <person name="Houbraken J."/>
        </authorList>
    </citation>
    <scope>NUCLEOTIDE SEQUENCE</scope>
    <source>
        <strain evidence="15">M34</strain>
    </source>
</reference>
<evidence type="ECO:0000256" key="11">
    <source>
        <dbReference type="ARBA" id="ARBA00023326"/>
    </source>
</evidence>
<evidence type="ECO:0008006" key="17">
    <source>
        <dbReference type="Google" id="ProtNLM"/>
    </source>
</evidence>
<dbReference type="GO" id="GO:0005576">
    <property type="term" value="C:extracellular region"/>
    <property type="evidence" value="ECO:0007669"/>
    <property type="project" value="UniProtKB-SubCell"/>
</dbReference>
<dbReference type="Pfam" id="PF00295">
    <property type="entry name" value="Glyco_hydro_28"/>
    <property type="match status" value="1"/>
</dbReference>
<dbReference type="InterPro" id="IPR006626">
    <property type="entry name" value="PbH1"/>
</dbReference>
<dbReference type="InterPro" id="IPR000743">
    <property type="entry name" value="Glyco_hydro_28"/>
</dbReference>
<dbReference type="PANTHER" id="PTHR31736">
    <property type="match status" value="1"/>
</dbReference>
<accession>A0A8H7T1X4</accession>
<organism evidence="15 16">
    <name type="scientific">Cadophora malorum</name>
    <dbReference type="NCBI Taxonomy" id="108018"/>
    <lineage>
        <taxon>Eukaryota</taxon>
        <taxon>Fungi</taxon>
        <taxon>Dikarya</taxon>
        <taxon>Ascomycota</taxon>
        <taxon>Pezizomycotina</taxon>
        <taxon>Leotiomycetes</taxon>
        <taxon>Helotiales</taxon>
        <taxon>Ploettnerulaceae</taxon>
        <taxon>Cadophora</taxon>
    </lineage>
</organism>
<comment type="subcellular location">
    <subcellularLocation>
        <location evidence="1">Secreted</location>
    </subcellularLocation>
</comment>
<evidence type="ECO:0000256" key="12">
    <source>
        <dbReference type="ARBA" id="ARBA00037278"/>
    </source>
</evidence>
<dbReference type="InterPro" id="IPR012334">
    <property type="entry name" value="Pectin_lyas_fold"/>
</dbReference>
<keyword evidence="6 13" id="KW-0378">Hydrolase</keyword>
<evidence type="ECO:0000256" key="6">
    <source>
        <dbReference type="ARBA" id="ARBA00022801"/>
    </source>
</evidence>
<comment type="function">
    <text evidence="12">Pectinolytic enzyme involved in the degradation of xylogalacturonan (xga), a galacturonan backbone heavily substituted with xylose, and which is one important component of the hairy regions of pectin. Activity requires a galacturonic acid backbone substituted with xylose.</text>
</comment>
<evidence type="ECO:0000256" key="3">
    <source>
        <dbReference type="ARBA" id="ARBA00022525"/>
    </source>
</evidence>
<dbReference type="AlphaFoldDB" id="A0A8H7T1X4"/>